<reference evidence="3" key="1">
    <citation type="submission" date="2022-01" db="EMBL/GenBank/DDBJ databases">
        <authorList>
            <person name="King R."/>
        </authorList>
    </citation>
    <scope>NUCLEOTIDE SEQUENCE</scope>
</reference>
<evidence type="ECO:0000259" key="2">
    <source>
        <dbReference type="Pfam" id="PF13570"/>
    </source>
</evidence>
<accession>A0A9N9TT28</accession>
<dbReference type="Pfam" id="PF13570">
    <property type="entry name" value="Beta-prop_ACSF4"/>
    <property type="match status" value="1"/>
</dbReference>
<dbReference type="InterPro" id="IPR011047">
    <property type="entry name" value="Quinoprotein_ADH-like_sf"/>
</dbReference>
<dbReference type="GO" id="GO:0043041">
    <property type="term" value="P:amino acid activation for nonribosomal peptide biosynthetic process"/>
    <property type="evidence" value="ECO:0007669"/>
    <property type="project" value="TreeGrafter"/>
</dbReference>
<evidence type="ECO:0000259" key="1">
    <source>
        <dbReference type="Pfam" id="PF00501"/>
    </source>
</evidence>
<proteinExistence type="predicted"/>
<name>A0A9N9TT28_PHYSR</name>
<dbReference type="Gene3D" id="3.30.300.30">
    <property type="match status" value="1"/>
</dbReference>
<feature type="domain" description="Pyrrolo-quinoline quinone repeat" evidence="2">
    <location>
        <begin position="595"/>
        <end position="919"/>
    </location>
</feature>
<dbReference type="InterPro" id="IPR006162">
    <property type="entry name" value="Ppantetheine_attach_site"/>
</dbReference>
<dbReference type="InterPro" id="IPR052091">
    <property type="entry name" value="Beta-ala_Activ/Resist"/>
</dbReference>
<dbReference type="InterPro" id="IPR045851">
    <property type="entry name" value="AMP-bd_C_sf"/>
</dbReference>
<dbReference type="PROSITE" id="PS00012">
    <property type="entry name" value="PHOSPHOPANTETHEINE"/>
    <property type="match status" value="1"/>
</dbReference>
<protein>
    <recommendedName>
        <fullName evidence="5">Beta-alanine-activating enzyme</fullName>
    </recommendedName>
</protein>
<dbReference type="PROSITE" id="PS00455">
    <property type="entry name" value="AMP_BINDING"/>
    <property type="match status" value="1"/>
</dbReference>
<dbReference type="Pfam" id="PF00501">
    <property type="entry name" value="AMP-binding"/>
    <property type="match status" value="1"/>
</dbReference>
<feature type="domain" description="AMP-dependent synthetase/ligase" evidence="1">
    <location>
        <begin position="137"/>
        <end position="342"/>
    </location>
</feature>
<keyword evidence="4" id="KW-1185">Reference proteome</keyword>
<dbReference type="InterPro" id="IPR020845">
    <property type="entry name" value="AMP-binding_CS"/>
</dbReference>
<dbReference type="PANTHER" id="PTHR44394:SF1">
    <property type="entry name" value="BETA-ALANINE-ACTIVATING ENZYME"/>
    <property type="match status" value="1"/>
</dbReference>
<sequence>MDFLINKFNDFKHSNKTAMIVCDNEKILATKTYKEICEISATFEKEFRVSLTNDNLCVGLRMEKNEYLPSIILSLQVLHHAFVYIPTNVAMNTINIHYILTFNSDLDRKFEKTREILINNNTFTLWKISTISTDLFKDVFCIMHTSGSTGESKSIRIQNKCIETNAINLGHVFKITSEDIIFWGTPLSFDPSLIELLLALFNESTLVITSYKTYLNPTALYSALFRVARVTFLQTVPSIFLRWSETCIKRLLCDSELRLLAFGGEAFPKDLLGYPRREDLSVFNLYGITELSCWATVHRITEETQFDDIPIGGALDETIVEVRNDANEVIERGEGTIYIGSNSRGCLINDELVTDSPRFRNTGDLGFVANGIICYKGRTNGVVKRFGLRVNLAEIEEIVFKECQLTSKCVWSDKYKKLLCFTIVKNIASNSTKEKILDKFRVKLLKVLRTEYFPDYFELLETFPTSSHGKIDEKTLEEYYSIHTSSQRVNPVDLFQKLWFKYLGIYNNNTDDLENYSFFEMGGKSINVIQLIAEFKLLSNIDSSRLIEAVFEKPLNECKNILIKQACSTIQTESTPNTEDYNKYKPMKVSWKYDMKSCVDSSPLIFTDRFNEARIAIGSFGNIFAVLDENGREIYKTILGGSIECVPAVSPCKNFIYVGCYDGIMYCINFHANRTIWSFETGDRIKCSPLFLNDGARIVFGSYDNYVYCLSSQDGVKIWSTKLDGSVSANLIEREKFGIFAATTRGLSYRLSETDGRILWSYKCESPVFGTPLYSKELLLVPSVSGVVTLLSADGGRLASKFQSDGRVFSSLAIIEDYVVFGCHDRCLYVAKLVDEELVLMKKLSLDGEISSTPCVRDWNGFKSIIAATNVGTVYSINFDDLVINRLIRLPGEVFSSPVEYNNKVYVGCRDNNLYCISITM</sequence>
<evidence type="ECO:0000313" key="4">
    <source>
        <dbReference type="Proteomes" id="UP001153712"/>
    </source>
</evidence>
<dbReference type="SUPFAM" id="SSF56801">
    <property type="entry name" value="Acetyl-CoA synthetase-like"/>
    <property type="match status" value="1"/>
</dbReference>
<dbReference type="InterPro" id="IPR018391">
    <property type="entry name" value="PQQ_b-propeller_rpt"/>
</dbReference>
<dbReference type="EMBL" id="OU900101">
    <property type="protein sequence ID" value="CAG9864507.1"/>
    <property type="molecule type" value="Genomic_DNA"/>
</dbReference>
<gene>
    <name evidence="3" type="ORF">PHYEVI_LOCUS10762</name>
</gene>
<dbReference type="Proteomes" id="UP001153712">
    <property type="component" value="Chromosome 8"/>
</dbReference>
<evidence type="ECO:0000313" key="3">
    <source>
        <dbReference type="EMBL" id="CAG9864507.1"/>
    </source>
</evidence>
<dbReference type="InterPro" id="IPR000873">
    <property type="entry name" value="AMP-dep_synth/lig_dom"/>
</dbReference>
<evidence type="ECO:0008006" key="5">
    <source>
        <dbReference type="Google" id="ProtNLM"/>
    </source>
</evidence>
<organism evidence="3 4">
    <name type="scientific">Phyllotreta striolata</name>
    <name type="common">Striped flea beetle</name>
    <name type="synonym">Crioceris striolata</name>
    <dbReference type="NCBI Taxonomy" id="444603"/>
    <lineage>
        <taxon>Eukaryota</taxon>
        <taxon>Metazoa</taxon>
        <taxon>Ecdysozoa</taxon>
        <taxon>Arthropoda</taxon>
        <taxon>Hexapoda</taxon>
        <taxon>Insecta</taxon>
        <taxon>Pterygota</taxon>
        <taxon>Neoptera</taxon>
        <taxon>Endopterygota</taxon>
        <taxon>Coleoptera</taxon>
        <taxon>Polyphaga</taxon>
        <taxon>Cucujiformia</taxon>
        <taxon>Chrysomeloidea</taxon>
        <taxon>Chrysomelidae</taxon>
        <taxon>Galerucinae</taxon>
        <taxon>Alticini</taxon>
        <taxon>Phyllotreta</taxon>
    </lineage>
</organism>
<dbReference type="InterPro" id="IPR015943">
    <property type="entry name" value="WD40/YVTN_repeat-like_dom_sf"/>
</dbReference>
<dbReference type="Gene3D" id="2.130.10.10">
    <property type="entry name" value="YVTN repeat-like/Quinoprotein amine dehydrogenase"/>
    <property type="match status" value="3"/>
</dbReference>
<dbReference type="InterPro" id="IPR002372">
    <property type="entry name" value="PQQ_rpt_dom"/>
</dbReference>
<dbReference type="OrthoDB" id="408177at2759"/>
<dbReference type="InterPro" id="IPR042099">
    <property type="entry name" value="ANL_N_sf"/>
</dbReference>
<dbReference type="SMART" id="SM00564">
    <property type="entry name" value="PQQ"/>
    <property type="match status" value="5"/>
</dbReference>
<dbReference type="PANTHER" id="PTHR44394">
    <property type="entry name" value="BETA-ALANINE-ACTIVATING ENZYME"/>
    <property type="match status" value="1"/>
</dbReference>
<dbReference type="AlphaFoldDB" id="A0A9N9TT28"/>
<dbReference type="Gene3D" id="3.40.50.12780">
    <property type="entry name" value="N-terminal domain of ligase-like"/>
    <property type="match status" value="1"/>
</dbReference>
<dbReference type="SUPFAM" id="SSF50998">
    <property type="entry name" value="Quinoprotein alcohol dehydrogenase-like"/>
    <property type="match status" value="1"/>
</dbReference>